<dbReference type="Proteomes" id="UP000046395">
    <property type="component" value="Unassembled WGS sequence"/>
</dbReference>
<dbReference type="AlphaFoldDB" id="A0A5S6QJV6"/>
<evidence type="ECO:0000256" key="1">
    <source>
        <dbReference type="SAM" id="MobiDB-lite"/>
    </source>
</evidence>
<sequence length="130" mass="15417">MWEAETEIPAPQSEQVTGKPSEEPATEAPIPEKETENQTKEAETEAPALQPEEVTEKQRNQQLQKVRLYKKLLRLIQFRILLNLAENREFQKQNLQHYRKLKKSSYRMKLRPSHLRKLGKKQQMLTVCRH</sequence>
<name>A0A5S6QJV6_TRIMR</name>
<reference evidence="3" key="1">
    <citation type="submission" date="2019-12" db="UniProtKB">
        <authorList>
            <consortium name="WormBaseParasite"/>
        </authorList>
    </citation>
    <scope>IDENTIFICATION</scope>
</reference>
<feature type="region of interest" description="Disordered" evidence="1">
    <location>
        <begin position="1"/>
        <end position="61"/>
    </location>
</feature>
<accession>A0A5S6QJV6</accession>
<dbReference type="WBParaSite" id="TMUE_2000007646.1">
    <property type="protein sequence ID" value="TMUE_2000007646.1"/>
    <property type="gene ID" value="WBGene00299960"/>
</dbReference>
<evidence type="ECO:0000313" key="3">
    <source>
        <dbReference type="WBParaSite" id="TMUE_2000007646.1"/>
    </source>
</evidence>
<organism evidence="2 3">
    <name type="scientific">Trichuris muris</name>
    <name type="common">Mouse whipworm</name>
    <dbReference type="NCBI Taxonomy" id="70415"/>
    <lineage>
        <taxon>Eukaryota</taxon>
        <taxon>Metazoa</taxon>
        <taxon>Ecdysozoa</taxon>
        <taxon>Nematoda</taxon>
        <taxon>Enoplea</taxon>
        <taxon>Dorylaimia</taxon>
        <taxon>Trichinellida</taxon>
        <taxon>Trichuridae</taxon>
        <taxon>Trichuris</taxon>
    </lineage>
</organism>
<keyword evidence="2" id="KW-1185">Reference proteome</keyword>
<protein>
    <submittedName>
        <fullName evidence="3">Uncharacterized protein</fullName>
    </submittedName>
</protein>
<feature type="compositionally biased region" description="Basic and acidic residues" evidence="1">
    <location>
        <begin position="30"/>
        <end position="43"/>
    </location>
</feature>
<evidence type="ECO:0000313" key="2">
    <source>
        <dbReference type="Proteomes" id="UP000046395"/>
    </source>
</evidence>
<proteinExistence type="predicted"/>